<feature type="region of interest" description="Disordered" evidence="1">
    <location>
        <begin position="68"/>
        <end position="114"/>
    </location>
</feature>
<dbReference type="RefSeq" id="WP_062132050.1">
    <property type="nucleotide sequence ID" value="NZ_LRBG01000036.1"/>
</dbReference>
<evidence type="ECO:0000256" key="2">
    <source>
        <dbReference type="SAM" id="SignalP"/>
    </source>
</evidence>
<gene>
    <name evidence="3" type="ORF">CI15_23830</name>
</gene>
<reference evidence="3 4" key="1">
    <citation type="journal article" date="2015" name="Int. J. Syst. Evol. Microbiol.">
        <title>Burkholderia monticola sp. nov., isolated from mountain soil.</title>
        <authorList>
            <person name="Baek I."/>
            <person name="Seo B."/>
            <person name="Lee I."/>
            <person name="Yi H."/>
            <person name="Chun J."/>
        </authorList>
    </citation>
    <scope>NUCLEOTIDE SEQUENCE [LARGE SCALE GENOMIC DNA]</scope>
    <source>
        <strain evidence="3 4">JC2948</strain>
    </source>
</reference>
<evidence type="ECO:0000256" key="1">
    <source>
        <dbReference type="SAM" id="MobiDB-lite"/>
    </source>
</evidence>
<dbReference type="Pfam" id="PF13663">
    <property type="entry name" value="DUF4148"/>
    <property type="match status" value="1"/>
</dbReference>
<protein>
    <recommendedName>
        <fullName evidence="5">Purine nucleoside phosphorylase</fullName>
    </recommendedName>
</protein>
<dbReference type="EMBL" id="LRBG01000036">
    <property type="protein sequence ID" value="KXU84537.1"/>
    <property type="molecule type" value="Genomic_DNA"/>
</dbReference>
<organism evidence="3 4">
    <name type="scientific">Paraburkholderia monticola</name>
    <dbReference type="NCBI Taxonomy" id="1399968"/>
    <lineage>
        <taxon>Bacteria</taxon>
        <taxon>Pseudomonadati</taxon>
        <taxon>Pseudomonadota</taxon>
        <taxon>Betaproteobacteria</taxon>
        <taxon>Burkholderiales</taxon>
        <taxon>Burkholderiaceae</taxon>
        <taxon>Paraburkholderia</taxon>
    </lineage>
</organism>
<comment type="caution">
    <text evidence="3">The sequence shown here is derived from an EMBL/GenBank/DDBJ whole genome shotgun (WGS) entry which is preliminary data.</text>
</comment>
<proteinExistence type="predicted"/>
<keyword evidence="4" id="KW-1185">Reference proteome</keyword>
<sequence length="126" mass="12911">MKKLALLALTLSALVGSTATFAQSASVPLTRAQVRADLIRLEQAGYNPATVNDVNYPADIQAAEAKIAAEDAEQQAATPPQPNTDSGLGTEMKGATEAGHKTPKIAPADPSTCVGPVSFCNPYSGS</sequence>
<dbReference type="OrthoDB" id="9104200at2"/>
<evidence type="ECO:0008006" key="5">
    <source>
        <dbReference type="Google" id="ProtNLM"/>
    </source>
</evidence>
<dbReference type="Proteomes" id="UP000075613">
    <property type="component" value="Unassembled WGS sequence"/>
</dbReference>
<keyword evidence="2" id="KW-0732">Signal</keyword>
<feature type="chain" id="PRO_5007551178" description="Purine nucleoside phosphorylase" evidence="2">
    <location>
        <begin position="23"/>
        <end position="126"/>
    </location>
</feature>
<accession>A0A149PHL0</accession>
<feature type="signal peptide" evidence="2">
    <location>
        <begin position="1"/>
        <end position="22"/>
    </location>
</feature>
<evidence type="ECO:0000313" key="3">
    <source>
        <dbReference type="EMBL" id="KXU84537.1"/>
    </source>
</evidence>
<dbReference type="InterPro" id="IPR025421">
    <property type="entry name" value="DUF4148"/>
</dbReference>
<evidence type="ECO:0000313" key="4">
    <source>
        <dbReference type="Proteomes" id="UP000075613"/>
    </source>
</evidence>
<name>A0A149PHL0_9BURK</name>
<dbReference type="AlphaFoldDB" id="A0A149PHL0"/>